<comment type="subcellular location">
    <subcellularLocation>
        <location evidence="1">Nucleus</location>
    </subcellularLocation>
</comment>
<dbReference type="InterPro" id="IPR000210">
    <property type="entry name" value="BTB/POZ_dom"/>
</dbReference>
<feature type="non-terminal residue" evidence="5">
    <location>
        <position position="344"/>
    </location>
</feature>
<dbReference type="PROSITE" id="PS50097">
    <property type="entry name" value="BTB"/>
    <property type="match status" value="1"/>
</dbReference>
<name>A0AAD8ACX4_DIPPU</name>
<sequence length="344" mass="38287">MAGQHYCLRWNNYQSNMTSVFHQLLRNEAFVDVTLACNDSSLKAHKVVLSACSSYFQKLLLENPCKHPTIIMPQDVCFSDLKFIIEFVYRGEIDVSQAELQSLLKTADQLKIKGLCEVPEGREGNGNIGGAEVTPLPILSRRSFTKFRRLSGSKRQRGPDMVRRSIFKECEHNHHIQQQLQQTQPLTAVTTPTGTSVLDLGVGELSGRPGENRVPECVTVATSTEEDNPEVPVVVLESKVPQHQGTDDFDHVFADENNGSGFIAENSGNCSRSSNTTDVDIPPEAQPPAPAATLVEDMDMNDLYDETPEGTREDSENVKVKFETLRAMEQAETIDIDSHMSDRY</sequence>
<dbReference type="AlphaFoldDB" id="A0AAD8ACX4"/>
<dbReference type="GO" id="GO:0005634">
    <property type="term" value="C:nucleus"/>
    <property type="evidence" value="ECO:0007669"/>
    <property type="project" value="UniProtKB-SubCell"/>
</dbReference>
<keyword evidence="2" id="KW-0539">Nucleus</keyword>
<dbReference type="GO" id="GO:0006357">
    <property type="term" value="P:regulation of transcription by RNA polymerase II"/>
    <property type="evidence" value="ECO:0007669"/>
    <property type="project" value="TreeGrafter"/>
</dbReference>
<reference evidence="5" key="1">
    <citation type="journal article" date="2023" name="IScience">
        <title>Live-bearing cockroach genome reveals convergent evolutionary mechanisms linked to viviparity in insects and beyond.</title>
        <authorList>
            <person name="Fouks B."/>
            <person name="Harrison M.C."/>
            <person name="Mikhailova A.A."/>
            <person name="Marchal E."/>
            <person name="English S."/>
            <person name="Carruthers M."/>
            <person name="Jennings E.C."/>
            <person name="Chiamaka E.L."/>
            <person name="Frigard R.A."/>
            <person name="Pippel M."/>
            <person name="Attardo G.M."/>
            <person name="Benoit J.B."/>
            <person name="Bornberg-Bauer E."/>
            <person name="Tobe S.S."/>
        </authorList>
    </citation>
    <scope>NUCLEOTIDE SEQUENCE</scope>
    <source>
        <strain evidence="5">Stay&amp;Tobe</strain>
    </source>
</reference>
<dbReference type="SUPFAM" id="SSF54695">
    <property type="entry name" value="POZ domain"/>
    <property type="match status" value="1"/>
</dbReference>
<evidence type="ECO:0000256" key="3">
    <source>
        <dbReference type="SAM" id="MobiDB-lite"/>
    </source>
</evidence>
<evidence type="ECO:0000256" key="2">
    <source>
        <dbReference type="ARBA" id="ARBA00023242"/>
    </source>
</evidence>
<dbReference type="SMART" id="SM00225">
    <property type="entry name" value="BTB"/>
    <property type="match status" value="1"/>
</dbReference>
<evidence type="ECO:0000259" key="4">
    <source>
        <dbReference type="PROSITE" id="PS50097"/>
    </source>
</evidence>
<feature type="region of interest" description="Disordered" evidence="3">
    <location>
        <begin position="263"/>
        <end position="317"/>
    </location>
</feature>
<dbReference type="InterPro" id="IPR011333">
    <property type="entry name" value="SKP1/BTB/POZ_sf"/>
</dbReference>
<dbReference type="PANTHER" id="PTHR23110:SF102">
    <property type="entry name" value="PIPSQUEAK, ISOFORM O"/>
    <property type="match status" value="1"/>
</dbReference>
<comment type="caution">
    <text evidence="5">The sequence shown here is derived from an EMBL/GenBank/DDBJ whole genome shotgun (WGS) entry which is preliminary data.</text>
</comment>
<proteinExistence type="predicted"/>
<gene>
    <name evidence="5" type="ORF">L9F63_012189</name>
</gene>
<accession>A0AAD8ACX4</accession>
<keyword evidence="6" id="KW-1185">Reference proteome</keyword>
<dbReference type="Pfam" id="PF00651">
    <property type="entry name" value="BTB"/>
    <property type="match status" value="1"/>
</dbReference>
<evidence type="ECO:0000313" key="6">
    <source>
        <dbReference type="Proteomes" id="UP001233999"/>
    </source>
</evidence>
<evidence type="ECO:0000313" key="5">
    <source>
        <dbReference type="EMBL" id="KAJ9596808.1"/>
    </source>
</evidence>
<dbReference type="Gene3D" id="3.30.710.10">
    <property type="entry name" value="Potassium Channel Kv1.1, Chain A"/>
    <property type="match status" value="1"/>
</dbReference>
<feature type="compositionally biased region" description="Polar residues" evidence="3">
    <location>
        <begin position="266"/>
        <end position="278"/>
    </location>
</feature>
<organism evidence="5 6">
    <name type="scientific">Diploptera punctata</name>
    <name type="common">Pacific beetle cockroach</name>
    <dbReference type="NCBI Taxonomy" id="6984"/>
    <lineage>
        <taxon>Eukaryota</taxon>
        <taxon>Metazoa</taxon>
        <taxon>Ecdysozoa</taxon>
        <taxon>Arthropoda</taxon>
        <taxon>Hexapoda</taxon>
        <taxon>Insecta</taxon>
        <taxon>Pterygota</taxon>
        <taxon>Neoptera</taxon>
        <taxon>Polyneoptera</taxon>
        <taxon>Dictyoptera</taxon>
        <taxon>Blattodea</taxon>
        <taxon>Blaberoidea</taxon>
        <taxon>Blaberidae</taxon>
        <taxon>Diplopterinae</taxon>
        <taxon>Diploptera</taxon>
    </lineage>
</organism>
<dbReference type="PANTHER" id="PTHR23110">
    <property type="entry name" value="BTB DOMAIN TRANSCRIPTION FACTOR"/>
    <property type="match status" value="1"/>
</dbReference>
<dbReference type="EMBL" id="JASPKZ010001960">
    <property type="protein sequence ID" value="KAJ9596808.1"/>
    <property type="molecule type" value="Genomic_DNA"/>
</dbReference>
<feature type="compositionally biased region" description="Acidic residues" evidence="3">
    <location>
        <begin position="296"/>
        <end position="308"/>
    </location>
</feature>
<dbReference type="InterPro" id="IPR051095">
    <property type="entry name" value="Dros_DevTransReg"/>
</dbReference>
<feature type="domain" description="BTB" evidence="4">
    <location>
        <begin position="31"/>
        <end position="97"/>
    </location>
</feature>
<protein>
    <recommendedName>
        <fullName evidence="4">BTB domain-containing protein</fullName>
    </recommendedName>
</protein>
<dbReference type="Proteomes" id="UP001233999">
    <property type="component" value="Unassembled WGS sequence"/>
</dbReference>
<reference evidence="5" key="2">
    <citation type="submission" date="2023-05" db="EMBL/GenBank/DDBJ databases">
        <authorList>
            <person name="Fouks B."/>
        </authorList>
    </citation>
    <scope>NUCLEOTIDE SEQUENCE</scope>
    <source>
        <strain evidence="5">Stay&amp;Tobe</strain>
        <tissue evidence="5">Testes</tissue>
    </source>
</reference>
<dbReference type="CDD" id="cd18315">
    <property type="entry name" value="BTB_POZ_BAB-like"/>
    <property type="match status" value="1"/>
</dbReference>
<evidence type="ECO:0000256" key="1">
    <source>
        <dbReference type="ARBA" id="ARBA00004123"/>
    </source>
</evidence>
<dbReference type="FunFam" id="3.30.710.10:FF:000131">
    <property type="entry name" value="Blast:Broad-complex core protein isoform 6"/>
    <property type="match status" value="1"/>
</dbReference>